<dbReference type="STRING" id="553973.CLOHYLEM_05016"/>
<dbReference type="Gene3D" id="3.90.1150.30">
    <property type="match status" value="1"/>
</dbReference>
<dbReference type="InterPro" id="IPR038056">
    <property type="entry name" value="YjbR-like_sf"/>
</dbReference>
<sequence>MTERKEVISHCLAFQNVYEDYPFRDTDWCVVRHKDNRKVFAWIFEREGHIWVNVKCSPEWAEVWRQTYPSVLPAYHLNKKHWNSIILDGTVPDEEICRMIGDSYDLTGERRKENG</sequence>
<organism evidence="1 2">
    <name type="scientific">[Clostridium] hylemonae DSM 15053</name>
    <dbReference type="NCBI Taxonomy" id="553973"/>
    <lineage>
        <taxon>Bacteria</taxon>
        <taxon>Bacillati</taxon>
        <taxon>Bacillota</taxon>
        <taxon>Clostridia</taxon>
        <taxon>Lachnospirales</taxon>
        <taxon>Lachnospiraceae</taxon>
    </lineage>
</organism>
<dbReference type="RefSeq" id="WP_006442349.1">
    <property type="nucleotide sequence ID" value="NZ_CP036524.1"/>
</dbReference>
<dbReference type="eggNOG" id="COG2315">
    <property type="taxonomic scope" value="Bacteria"/>
</dbReference>
<evidence type="ECO:0000313" key="2">
    <source>
        <dbReference type="Proteomes" id="UP000004893"/>
    </source>
</evidence>
<dbReference type="EMBL" id="ABYI02000018">
    <property type="protein sequence ID" value="EEG75055.1"/>
    <property type="molecule type" value="Genomic_DNA"/>
</dbReference>
<reference evidence="1" key="1">
    <citation type="submission" date="2009-02" db="EMBL/GenBank/DDBJ databases">
        <authorList>
            <person name="Fulton L."/>
            <person name="Clifton S."/>
            <person name="Fulton B."/>
            <person name="Xu J."/>
            <person name="Minx P."/>
            <person name="Pepin K.H."/>
            <person name="Johnson M."/>
            <person name="Bhonagiri V."/>
            <person name="Nash W.E."/>
            <person name="Mardis E.R."/>
            <person name="Wilson R.K."/>
        </authorList>
    </citation>
    <scope>NUCLEOTIDE SEQUENCE [LARGE SCALE GENOMIC DNA]</scope>
    <source>
        <strain evidence="1">DSM 15053</strain>
    </source>
</reference>
<comment type="caution">
    <text evidence="1">The sequence shown here is derived from an EMBL/GenBank/DDBJ whole genome shotgun (WGS) entry which is preliminary data.</text>
</comment>
<accession>C0BYX7</accession>
<gene>
    <name evidence="1" type="ORF">CLOHYLEM_05016</name>
</gene>
<dbReference type="HOGENOM" id="CLU_105851_5_1_9"/>
<dbReference type="PANTHER" id="PTHR35145:SF1">
    <property type="entry name" value="CYTOPLASMIC PROTEIN"/>
    <property type="match status" value="1"/>
</dbReference>
<evidence type="ECO:0008006" key="3">
    <source>
        <dbReference type="Google" id="ProtNLM"/>
    </source>
</evidence>
<name>C0BYX7_9FIRM</name>
<keyword evidence="2" id="KW-1185">Reference proteome</keyword>
<protein>
    <recommendedName>
        <fullName evidence="3">MmcQ/YjbR family DNA-binding protein</fullName>
    </recommendedName>
</protein>
<evidence type="ECO:0000313" key="1">
    <source>
        <dbReference type="EMBL" id="EEG75055.1"/>
    </source>
</evidence>
<dbReference type="OrthoDB" id="9789813at2"/>
<dbReference type="AlphaFoldDB" id="C0BYX7"/>
<dbReference type="SUPFAM" id="SSF142906">
    <property type="entry name" value="YjbR-like"/>
    <property type="match status" value="1"/>
</dbReference>
<dbReference type="Proteomes" id="UP000004893">
    <property type="component" value="Unassembled WGS sequence"/>
</dbReference>
<reference evidence="1" key="2">
    <citation type="submission" date="2013-06" db="EMBL/GenBank/DDBJ databases">
        <title>Draft genome sequence of Clostridium hylemonae (DSM 15053).</title>
        <authorList>
            <person name="Sudarsanam P."/>
            <person name="Ley R."/>
            <person name="Guruge J."/>
            <person name="Turnbaugh P.J."/>
            <person name="Mahowald M."/>
            <person name="Liep D."/>
            <person name="Gordon J."/>
        </authorList>
    </citation>
    <scope>NUCLEOTIDE SEQUENCE</scope>
    <source>
        <strain evidence="1">DSM 15053</strain>
    </source>
</reference>
<dbReference type="InterPro" id="IPR058532">
    <property type="entry name" value="YjbR/MT2646/Rv2570-like"/>
</dbReference>
<dbReference type="InterPro" id="IPR007351">
    <property type="entry name" value="YjbR"/>
</dbReference>
<dbReference type="PANTHER" id="PTHR35145">
    <property type="entry name" value="CYTOPLASMIC PROTEIN-RELATED"/>
    <property type="match status" value="1"/>
</dbReference>
<dbReference type="Pfam" id="PF04237">
    <property type="entry name" value="YjbR"/>
    <property type="match status" value="1"/>
</dbReference>
<proteinExistence type="predicted"/>